<dbReference type="InterPro" id="IPR029753">
    <property type="entry name" value="D-isomer_DH_CS"/>
</dbReference>
<feature type="domain" description="D-isomer specific 2-hydroxyacid dehydrogenase NAD-binding" evidence="5">
    <location>
        <begin position="109"/>
        <end position="287"/>
    </location>
</feature>
<keyword evidence="7" id="KW-1185">Reference proteome</keyword>
<dbReference type="SUPFAM" id="SSF52283">
    <property type="entry name" value="Formate/glycerate dehydrogenase catalytic domain-like"/>
    <property type="match status" value="1"/>
</dbReference>
<keyword evidence="2 3" id="KW-0560">Oxidoreductase</keyword>
<comment type="similarity">
    <text evidence="1 3">Belongs to the D-isomer specific 2-hydroxyacid dehydrogenase family.</text>
</comment>
<dbReference type="InterPro" id="IPR050223">
    <property type="entry name" value="D-isomer_2-hydroxyacid_DH"/>
</dbReference>
<evidence type="ECO:0000259" key="4">
    <source>
        <dbReference type="Pfam" id="PF00389"/>
    </source>
</evidence>
<dbReference type="EC" id="1.1.1.-" evidence="6"/>
<evidence type="ECO:0000259" key="5">
    <source>
        <dbReference type="Pfam" id="PF02826"/>
    </source>
</evidence>
<dbReference type="Pfam" id="PF00389">
    <property type="entry name" value="2-Hacid_dh"/>
    <property type="match status" value="1"/>
</dbReference>
<dbReference type="Pfam" id="PF02826">
    <property type="entry name" value="2-Hacid_dh_C"/>
    <property type="match status" value="1"/>
</dbReference>
<dbReference type="RefSeq" id="WP_251519301.1">
    <property type="nucleotide sequence ID" value="NZ_CP128355.1"/>
</dbReference>
<feature type="domain" description="D-isomer specific 2-hydroxyacid dehydrogenase catalytic" evidence="4">
    <location>
        <begin position="4"/>
        <end position="318"/>
    </location>
</feature>
<evidence type="ECO:0000313" key="7">
    <source>
        <dbReference type="Proteomes" id="UP001436297"/>
    </source>
</evidence>
<dbReference type="GO" id="GO:0016491">
    <property type="term" value="F:oxidoreductase activity"/>
    <property type="evidence" value="ECO:0007669"/>
    <property type="project" value="UniProtKB-KW"/>
</dbReference>
<dbReference type="EMBL" id="CP128355">
    <property type="protein sequence ID" value="XAF69650.1"/>
    <property type="molecule type" value="Genomic_DNA"/>
</dbReference>
<accession>A0ABZ3E9V6</accession>
<evidence type="ECO:0000256" key="2">
    <source>
        <dbReference type="ARBA" id="ARBA00023002"/>
    </source>
</evidence>
<dbReference type="InterPro" id="IPR006139">
    <property type="entry name" value="D-isomer_2_OHA_DH_cat_dom"/>
</dbReference>
<dbReference type="CDD" id="cd05301">
    <property type="entry name" value="GDH"/>
    <property type="match status" value="1"/>
</dbReference>
<dbReference type="SUPFAM" id="SSF51735">
    <property type="entry name" value="NAD(P)-binding Rossmann-fold domains"/>
    <property type="match status" value="1"/>
</dbReference>
<gene>
    <name evidence="6" type="ORF">QQM35_06125</name>
</gene>
<dbReference type="PANTHER" id="PTHR10996:SF283">
    <property type="entry name" value="GLYOXYLATE_HYDROXYPYRUVATE REDUCTASE B"/>
    <property type="match status" value="1"/>
</dbReference>
<dbReference type="Gene3D" id="3.40.50.720">
    <property type="entry name" value="NAD(P)-binding Rossmann-like Domain"/>
    <property type="match status" value="2"/>
</dbReference>
<evidence type="ECO:0000256" key="3">
    <source>
        <dbReference type="RuleBase" id="RU003719"/>
    </source>
</evidence>
<organism evidence="6 7">
    <name type="scientific">Staphylococcus hsinchuensis</name>
    <dbReference type="NCBI Taxonomy" id="3051183"/>
    <lineage>
        <taxon>Bacteria</taxon>
        <taxon>Bacillati</taxon>
        <taxon>Bacillota</taxon>
        <taxon>Bacilli</taxon>
        <taxon>Bacillales</taxon>
        <taxon>Staphylococcaceae</taxon>
        <taxon>Staphylococcus</taxon>
    </lineage>
</organism>
<proteinExistence type="inferred from homology"/>
<sequence>MDKVIVTRKIPQKFIEQLEQSYEVYMWDEAYEPMPRDQFLESIKDATACFITLSEKIDDTVIDQAPNLKVIANMAVGFDNIDVSLAQSRGIVVTNTPKVLTETTAELGFTLMLTVARRIVEAEHYVQQGDWQSWAPYLLAGKDLFNSKVGIYGMGDIGKAFARRLKGFNTQVMYHNRTRNRHAEEKLGALYVPFDTLIEHSDFIICTAPLTEETRNKFDKPVFEKMKSDAIFINIGRGAVVDEKALIDALQNKEIAGCGLDVLRKEPIDMSHPLLKMDNVVILPHIGSASVTTRDRMVQLCVDNITRVLNNQPPKTPVQLDD</sequence>
<dbReference type="PANTHER" id="PTHR10996">
    <property type="entry name" value="2-HYDROXYACID DEHYDROGENASE-RELATED"/>
    <property type="match status" value="1"/>
</dbReference>
<evidence type="ECO:0000313" key="6">
    <source>
        <dbReference type="EMBL" id="XAF69650.1"/>
    </source>
</evidence>
<dbReference type="InterPro" id="IPR036291">
    <property type="entry name" value="NAD(P)-bd_dom_sf"/>
</dbReference>
<evidence type="ECO:0000256" key="1">
    <source>
        <dbReference type="ARBA" id="ARBA00005854"/>
    </source>
</evidence>
<protein>
    <submittedName>
        <fullName evidence="6">D-glycerate dehydrogenase</fullName>
        <ecNumber evidence="6">1.1.1.-</ecNumber>
    </submittedName>
</protein>
<dbReference type="PROSITE" id="PS00671">
    <property type="entry name" value="D_2_HYDROXYACID_DH_3"/>
    <property type="match status" value="1"/>
</dbReference>
<dbReference type="Proteomes" id="UP001436297">
    <property type="component" value="Chromosome"/>
</dbReference>
<name>A0ABZ3E9V6_9STAP</name>
<reference evidence="6 7" key="1">
    <citation type="journal article" date="2024" name="Pathogens">
        <title>Staphylococcus hsinchuensis sp. nov., Isolated from Soymilk.</title>
        <authorList>
            <person name="Wang Y.T."/>
            <person name="Lin Y.C."/>
            <person name="Hsieh Y.H."/>
            <person name="Lin Y.T."/>
            <person name="Hamada M."/>
            <person name="Chen C.C."/>
            <person name="Liou J.S."/>
            <person name="Lee A.Y."/>
            <person name="Zhang W.L."/>
            <person name="Chen Y.T."/>
            <person name="Huang C.H."/>
        </authorList>
    </citation>
    <scope>NUCLEOTIDE SEQUENCE [LARGE SCALE GENOMIC DNA]</scope>
    <source>
        <strain evidence="6 7">H164</strain>
    </source>
</reference>
<dbReference type="InterPro" id="IPR006140">
    <property type="entry name" value="D-isomer_DH_NAD-bd"/>
</dbReference>